<dbReference type="Pfam" id="PF10539">
    <property type="entry name" value="Dev_Cell_Death"/>
    <property type="match status" value="1"/>
</dbReference>
<feature type="compositionally biased region" description="Basic and acidic residues" evidence="1">
    <location>
        <begin position="279"/>
        <end position="288"/>
    </location>
</feature>
<feature type="compositionally biased region" description="Polar residues" evidence="1">
    <location>
        <begin position="297"/>
        <end position="312"/>
    </location>
</feature>
<gene>
    <name evidence="3" type="ORF">TEA_018110</name>
</gene>
<accession>A0A4S4DBS5</accession>
<sequence length="438" mass="48915">MKNASGKAPDVSAIFMSNRTTIEECFKRKLFGLPRAFVDFVKEVKAGMVLFLFEFEQRKLYGVFQAVTDGSMNIVPHAYRSTGKLFPAQALLMSGTSNEITSFHECAYRYSASSSFSGSQSVPLQKESEHIDISSYNASLVLGDYIPLSSPKHLDAKENGNAFSKAGVLEDNQIEYASCGGYIDSSSSEACIFPMPFGLMDSNQPSFVFSPGRDQCDEKYWRVKGLYILILETNEDASQVKEDPMDTWNGKQIGECIPLLDVNEEGKMLNIECETEGRNRVDGEEQQKRRLVRSMPRNKSNAKTDDNQTSLSQNDIKPALIYPIISDGNGEEQWKGLTNMDSMLRKQDGPGKNCFGEVGTKPLKATRKTRKQWTGLTNIDLMLRSKKELLQRGGHKAIECIPTSLSVCISWGCGQEMIFVLLLETAQRSSLEQEGQKR</sequence>
<dbReference type="Proteomes" id="UP000306102">
    <property type="component" value="Unassembled WGS sequence"/>
</dbReference>
<dbReference type="PANTHER" id="PTHR46444:SF9">
    <property type="entry name" value="DCD (DEVELOPMENT AND CELL DEATH) DOMAIN PROTEIN"/>
    <property type="match status" value="1"/>
</dbReference>
<evidence type="ECO:0000259" key="2">
    <source>
        <dbReference type="PROSITE" id="PS51222"/>
    </source>
</evidence>
<evidence type="ECO:0000313" key="3">
    <source>
        <dbReference type="EMBL" id="THG00049.1"/>
    </source>
</evidence>
<dbReference type="InterPro" id="IPR013989">
    <property type="entry name" value="Dev_and_cell_death_domain"/>
</dbReference>
<organism evidence="3 4">
    <name type="scientific">Camellia sinensis var. sinensis</name>
    <name type="common">China tea</name>
    <dbReference type="NCBI Taxonomy" id="542762"/>
    <lineage>
        <taxon>Eukaryota</taxon>
        <taxon>Viridiplantae</taxon>
        <taxon>Streptophyta</taxon>
        <taxon>Embryophyta</taxon>
        <taxon>Tracheophyta</taxon>
        <taxon>Spermatophyta</taxon>
        <taxon>Magnoliopsida</taxon>
        <taxon>eudicotyledons</taxon>
        <taxon>Gunneridae</taxon>
        <taxon>Pentapetalae</taxon>
        <taxon>asterids</taxon>
        <taxon>Ericales</taxon>
        <taxon>Theaceae</taxon>
        <taxon>Camellia</taxon>
    </lineage>
</organism>
<dbReference type="EMBL" id="SDRB02011803">
    <property type="protein sequence ID" value="THG00049.1"/>
    <property type="molecule type" value="Genomic_DNA"/>
</dbReference>
<reference evidence="3 4" key="1">
    <citation type="journal article" date="2018" name="Proc. Natl. Acad. Sci. U.S.A.">
        <title>Draft genome sequence of Camellia sinensis var. sinensis provides insights into the evolution of the tea genome and tea quality.</title>
        <authorList>
            <person name="Wei C."/>
            <person name="Yang H."/>
            <person name="Wang S."/>
            <person name="Zhao J."/>
            <person name="Liu C."/>
            <person name="Gao L."/>
            <person name="Xia E."/>
            <person name="Lu Y."/>
            <person name="Tai Y."/>
            <person name="She G."/>
            <person name="Sun J."/>
            <person name="Cao H."/>
            <person name="Tong W."/>
            <person name="Gao Q."/>
            <person name="Li Y."/>
            <person name="Deng W."/>
            <person name="Jiang X."/>
            <person name="Wang W."/>
            <person name="Chen Q."/>
            <person name="Zhang S."/>
            <person name="Li H."/>
            <person name="Wu J."/>
            <person name="Wang P."/>
            <person name="Li P."/>
            <person name="Shi C."/>
            <person name="Zheng F."/>
            <person name="Jian J."/>
            <person name="Huang B."/>
            <person name="Shan D."/>
            <person name="Shi M."/>
            <person name="Fang C."/>
            <person name="Yue Y."/>
            <person name="Li F."/>
            <person name="Li D."/>
            <person name="Wei S."/>
            <person name="Han B."/>
            <person name="Jiang C."/>
            <person name="Yin Y."/>
            <person name="Xia T."/>
            <person name="Zhang Z."/>
            <person name="Bennetzen J.L."/>
            <person name="Zhao S."/>
            <person name="Wan X."/>
        </authorList>
    </citation>
    <scope>NUCLEOTIDE SEQUENCE [LARGE SCALE GENOMIC DNA]</scope>
    <source>
        <strain evidence="4">cv. Shuchazao</strain>
        <tissue evidence="3">Leaf</tissue>
    </source>
</reference>
<feature type="domain" description="DCD" evidence="2">
    <location>
        <begin position="8"/>
        <end position="138"/>
    </location>
</feature>
<proteinExistence type="predicted"/>
<protein>
    <recommendedName>
        <fullName evidence="2">DCD domain-containing protein</fullName>
    </recommendedName>
</protein>
<dbReference type="SMART" id="SM00767">
    <property type="entry name" value="DCD"/>
    <property type="match status" value="1"/>
</dbReference>
<evidence type="ECO:0000256" key="1">
    <source>
        <dbReference type="SAM" id="MobiDB-lite"/>
    </source>
</evidence>
<dbReference type="PANTHER" id="PTHR46444">
    <property type="entry name" value="DCD (DEVELOPMENT AND CELL DEATH) DOMAIN PROTEIN-RELATED"/>
    <property type="match status" value="1"/>
</dbReference>
<dbReference type="AlphaFoldDB" id="A0A4S4DBS5"/>
<keyword evidence="4" id="KW-1185">Reference proteome</keyword>
<dbReference type="PROSITE" id="PS51222">
    <property type="entry name" value="DCD"/>
    <property type="match status" value="1"/>
</dbReference>
<evidence type="ECO:0000313" key="4">
    <source>
        <dbReference type="Proteomes" id="UP000306102"/>
    </source>
</evidence>
<feature type="region of interest" description="Disordered" evidence="1">
    <location>
        <begin position="279"/>
        <end position="312"/>
    </location>
</feature>
<name>A0A4S4DBS5_CAMSN</name>
<comment type="caution">
    <text evidence="3">The sequence shown here is derived from an EMBL/GenBank/DDBJ whole genome shotgun (WGS) entry which is preliminary data.</text>
</comment>
<dbReference type="STRING" id="542762.A0A4S4DBS5"/>